<evidence type="ECO:0000256" key="2">
    <source>
        <dbReference type="ARBA" id="ARBA00008089"/>
    </source>
</evidence>
<sequence length="124" mass="13828">MFEDIIIDPVAATEPGTSPHNEEPTTSSFNKDDFVFLPSFLGVIELLQTGSDQAKIGRAVSDLWDKFDRAQLLLSELPGIQYTKQEQEAILEQEKKLLQLRQQQLANHLNTSPITDSSAEEPSS</sequence>
<comment type="subunit">
    <text evidence="7">Component of the Mediator complex.</text>
</comment>
<protein>
    <recommendedName>
        <fullName evidence="7">Mediator of RNA polymerase II transcription subunit 9</fullName>
    </recommendedName>
    <alternativeName>
        <fullName evidence="7">Mediator complex subunit 9</fullName>
    </alternativeName>
</protein>
<evidence type="ECO:0000256" key="8">
    <source>
        <dbReference type="SAM" id="MobiDB-lite"/>
    </source>
</evidence>
<dbReference type="InterPro" id="IPR011425">
    <property type="entry name" value="Med9"/>
</dbReference>
<dbReference type="Proteomes" id="UP000612746">
    <property type="component" value="Unassembled WGS sequence"/>
</dbReference>
<keyword evidence="10" id="KW-1185">Reference proteome</keyword>
<reference evidence="9" key="1">
    <citation type="submission" date="2020-12" db="EMBL/GenBank/DDBJ databases">
        <title>Metabolic potential, ecology and presence of endohyphal bacteria is reflected in genomic diversity of Mucoromycotina.</title>
        <authorList>
            <person name="Muszewska A."/>
            <person name="Okrasinska A."/>
            <person name="Steczkiewicz K."/>
            <person name="Drgas O."/>
            <person name="Orlowska M."/>
            <person name="Perlinska-Lenart U."/>
            <person name="Aleksandrzak-Piekarczyk T."/>
            <person name="Szatraj K."/>
            <person name="Zielenkiewicz U."/>
            <person name="Pilsyk S."/>
            <person name="Malc E."/>
            <person name="Mieczkowski P."/>
            <person name="Kruszewska J.S."/>
            <person name="Biernat P."/>
            <person name="Pawlowska J."/>
        </authorList>
    </citation>
    <scope>NUCLEOTIDE SEQUENCE</scope>
    <source>
        <strain evidence="9">WA0000051536</strain>
    </source>
</reference>
<keyword evidence="5 7" id="KW-0804">Transcription</keyword>
<evidence type="ECO:0000256" key="5">
    <source>
        <dbReference type="ARBA" id="ARBA00023163"/>
    </source>
</evidence>
<dbReference type="GO" id="GO:0006357">
    <property type="term" value="P:regulation of transcription by RNA polymerase II"/>
    <property type="evidence" value="ECO:0007669"/>
    <property type="project" value="InterPro"/>
</dbReference>
<dbReference type="GO" id="GO:0003712">
    <property type="term" value="F:transcription coregulator activity"/>
    <property type="evidence" value="ECO:0007669"/>
    <property type="project" value="InterPro"/>
</dbReference>
<feature type="compositionally biased region" description="Polar residues" evidence="8">
    <location>
        <begin position="15"/>
        <end position="29"/>
    </location>
</feature>
<evidence type="ECO:0000256" key="3">
    <source>
        <dbReference type="ARBA" id="ARBA00023015"/>
    </source>
</evidence>
<dbReference type="Pfam" id="PF07544">
    <property type="entry name" value="Med9"/>
    <property type="match status" value="1"/>
</dbReference>
<accession>A0A8H7PGB6</accession>
<keyword evidence="4 7" id="KW-0010">Activator</keyword>
<keyword evidence="3 7" id="KW-0805">Transcription regulation</keyword>
<comment type="function">
    <text evidence="7">Component of the Mediator complex, a coactivator involved in the regulated transcription of nearly all RNA polymerase II-dependent genes. Mediator functions as a bridge to convey information from gene-specific regulatory proteins to the basal RNA polymerase II transcription machinery. Mediator is recruited to promoters by direct interactions with regulatory proteins and serves as a scaffold for the assembly of a functional preinitiation complex with RNA polymerase II and the general transcription factors.</text>
</comment>
<evidence type="ECO:0000256" key="6">
    <source>
        <dbReference type="ARBA" id="ARBA00023242"/>
    </source>
</evidence>
<dbReference type="OrthoDB" id="5528926at2759"/>
<organism evidence="9 10">
    <name type="scientific">Umbelopsis vinacea</name>
    <dbReference type="NCBI Taxonomy" id="44442"/>
    <lineage>
        <taxon>Eukaryota</taxon>
        <taxon>Fungi</taxon>
        <taxon>Fungi incertae sedis</taxon>
        <taxon>Mucoromycota</taxon>
        <taxon>Mucoromycotina</taxon>
        <taxon>Umbelopsidomycetes</taxon>
        <taxon>Umbelopsidales</taxon>
        <taxon>Umbelopsidaceae</taxon>
        <taxon>Umbelopsis</taxon>
    </lineage>
</organism>
<evidence type="ECO:0000313" key="10">
    <source>
        <dbReference type="Proteomes" id="UP000612746"/>
    </source>
</evidence>
<evidence type="ECO:0000313" key="9">
    <source>
        <dbReference type="EMBL" id="KAG2173444.1"/>
    </source>
</evidence>
<dbReference type="EMBL" id="JAEPRA010000019">
    <property type="protein sequence ID" value="KAG2173444.1"/>
    <property type="molecule type" value="Genomic_DNA"/>
</dbReference>
<dbReference type="AlphaFoldDB" id="A0A8H7PGB6"/>
<comment type="subcellular location">
    <subcellularLocation>
        <location evidence="1 7">Nucleus</location>
    </subcellularLocation>
</comment>
<comment type="caution">
    <text evidence="9">The sequence shown here is derived from an EMBL/GenBank/DDBJ whole genome shotgun (WGS) entry which is preliminary data.</text>
</comment>
<comment type="similarity">
    <text evidence="2 7">Belongs to the Mediator complex subunit 9 family.</text>
</comment>
<evidence type="ECO:0000256" key="4">
    <source>
        <dbReference type="ARBA" id="ARBA00023159"/>
    </source>
</evidence>
<gene>
    <name evidence="7" type="primary">MED9</name>
    <name evidence="9" type="ORF">INT44_008796</name>
</gene>
<evidence type="ECO:0000256" key="1">
    <source>
        <dbReference type="ARBA" id="ARBA00004123"/>
    </source>
</evidence>
<evidence type="ECO:0000256" key="7">
    <source>
        <dbReference type="RuleBase" id="RU364145"/>
    </source>
</evidence>
<name>A0A8H7PGB6_9FUNG</name>
<proteinExistence type="inferred from homology"/>
<feature type="region of interest" description="Disordered" evidence="8">
    <location>
        <begin position="8"/>
        <end position="29"/>
    </location>
</feature>
<dbReference type="GO" id="GO:0016592">
    <property type="term" value="C:mediator complex"/>
    <property type="evidence" value="ECO:0007669"/>
    <property type="project" value="InterPro"/>
</dbReference>
<keyword evidence="6 7" id="KW-0539">Nucleus</keyword>